<protein>
    <submittedName>
        <fullName evidence="2">Uncharacterized protein</fullName>
    </submittedName>
</protein>
<dbReference type="AlphaFoldDB" id="A0A9W9F7A3"/>
<organism evidence="2 3">
    <name type="scientific">Penicillium argentinense</name>
    <dbReference type="NCBI Taxonomy" id="1131581"/>
    <lineage>
        <taxon>Eukaryota</taxon>
        <taxon>Fungi</taxon>
        <taxon>Dikarya</taxon>
        <taxon>Ascomycota</taxon>
        <taxon>Pezizomycotina</taxon>
        <taxon>Eurotiomycetes</taxon>
        <taxon>Eurotiomycetidae</taxon>
        <taxon>Eurotiales</taxon>
        <taxon>Aspergillaceae</taxon>
        <taxon>Penicillium</taxon>
    </lineage>
</organism>
<accession>A0A9W9F7A3</accession>
<sequence>MIGEVMNHVTEEDKVIQESGDKDDAQQAHISNDEADLPLSKFEQGSTQMRTSVRARKRLRQDDENWAYY</sequence>
<dbReference type="Proteomes" id="UP001149074">
    <property type="component" value="Unassembled WGS sequence"/>
</dbReference>
<gene>
    <name evidence="2" type="ORF">N7532_007201</name>
</gene>
<feature type="compositionally biased region" description="Basic and acidic residues" evidence="1">
    <location>
        <begin position="17"/>
        <end position="26"/>
    </location>
</feature>
<dbReference type="EMBL" id="JAPQKI010000006">
    <property type="protein sequence ID" value="KAJ5094910.1"/>
    <property type="molecule type" value="Genomic_DNA"/>
</dbReference>
<comment type="caution">
    <text evidence="2">The sequence shown here is derived from an EMBL/GenBank/DDBJ whole genome shotgun (WGS) entry which is preliminary data.</text>
</comment>
<dbReference type="GeneID" id="81358673"/>
<proteinExistence type="predicted"/>
<keyword evidence="3" id="KW-1185">Reference proteome</keyword>
<feature type="region of interest" description="Disordered" evidence="1">
    <location>
        <begin position="17"/>
        <end position="56"/>
    </location>
</feature>
<evidence type="ECO:0000256" key="1">
    <source>
        <dbReference type="SAM" id="MobiDB-lite"/>
    </source>
</evidence>
<evidence type="ECO:0000313" key="3">
    <source>
        <dbReference type="Proteomes" id="UP001149074"/>
    </source>
</evidence>
<evidence type="ECO:0000313" key="2">
    <source>
        <dbReference type="EMBL" id="KAJ5094910.1"/>
    </source>
</evidence>
<reference evidence="2" key="1">
    <citation type="submission" date="2022-11" db="EMBL/GenBank/DDBJ databases">
        <authorList>
            <person name="Petersen C."/>
        </authorList>
    </citation>
    <scope>NUCLEOTIDE SEQUENCE</scope>
    <source>
        <strain evidence="2">IBT 30761</strain>
    </source>
</reference>
<reference evidence="2" key="2">
    <citation type="journal article" date="2023" name="IMA Fungus">
        <title>Comparative genomic study of the Penicillium genus elucidates a diverse pangenome and 15 lateral gene transfer events.</title>
        <authorList>
            <person name="Petersen C."/>
            <person name="Sorensen T."/>
            <person name="Nielsen M.R."/>
            <person name="Sondergaard T.E."/>
            <person name="Sorensen J.L."/>
            <person name="Fitzpatrick D.A."/>
            <person name="Frisvad J.C."/>
            <person name="Nielsen K.L."/>
        </authorList>
    </citation>
    <scope>NUCLEOTIDE SEQUENCE</scope>
    <source>
        <strain evidence="2">IBT 30761</strain>
    </source>
</reference>
<dbReference type="RefSeq" id="XP_056473060.1">
    <property type="nucleotide sequence ID" value="XM_056619694.1"/>
</dbReference>
<name>A0A9W9F7A3_9EURO</name>